<gene>
    <name evidence="7" type="ORF">PACTADRAFT_48673</name>
</gene>
<feature type="non-terminal residue" evidence="7">
    <location>
        <position position="347"/>
    </location>
</feature>
<feature type="compositionally biased region" description="Basic and acidic residues" evidence="4">
    <location>
        <begin position="218"/>
        <end position="239"/>
    </location>
</feature>
<evidence type="ECO:0000256" key="4">
    <source>
        <dbReference type="SAM" id="MobiDB-lite"/>
    </source>
</evidence>
<dbReference type="GO" id="GO:0042273">
    <property type="term" value="P:ribosomal large subunit biogenesis"/>
    <property type="evidence" value="ECO:0007669"/>
    <property type="project" value="EnsemblFungi"/>
</dbReference>
<evidence type="ECO:0000256" key="2">
    <source>
        <dbReference type="ARBA" id="ARBA00005904"/>
    </source>
</evidence>
<dbReference type="Proteomes" id="UP000094236">
    <property type="component" value="Unassembled WGS sequence"/>
</dbReference>
<comment type="subcellular location">
    <subcellularLocation>
        <location evidence="1">Nucleus</location>
    </subcellularLocation>
</comment>
<reference evidence="8" key="1">
    <citation type="submission" date="2016-05" db="EMBL/GenBank/DDBJ databases">
        <title>Comparative genomics of biotechnologically important yeasts.</title>
        <authorList>
            <consortium name="DOE Joint Genome Institute"/>
            <person name="Riley R."/>
            <person name="Haridas S."/>
            <person name="Wolfe K.H."/>
            <person name="Lopes M.R."/>
            <person name="Hittinger C.T."/>
            <person name="Goker M."/>
            <person name="Salamov A."/>
            <person name="Wisecaver J."/>
            <person name="Long T.M."/>
            <person name="Aerts A.L."/>
            <person name="Barry K."/>
            <person name="Choi C."/>
            <person name="Clum A."/>
            <person name="Coughlan A.Y."/>
            <person name="Deshpande S."/>
            <person name="Douglass A.P."/>
            <person name="Hanson S.J."/>
            <person name="Klenk H.-P."/>
            <person name="Labutti K."/>
            <person name="Lapidus A."/>
            <person name="Lindquist E."/>
            <person name="Lipzen A."/>
            <person name="Meier-Kolthoff J.P."/>
            <person name="Ohm R.A."/>
            <person name="Otillar R.P."/>
            <person name="Pangilinan J."/>
            <person name="Peng Y."/>
            <person name="Rokas A."/>
            <person name="Rosa C.A."/>
            <person name="Scheuner C."/>
            <person name="Sibirny A.A."/>
            <person name="Slot J.C."/>
            <person name="Stielow J.B."/>
            <person name="Sun H."/>
            <person name="Kurtzman C.P."/>
            <person name="Blackwell M."/>
            <person name="Grigoriev I.V."/>
            <person name="Jeffries T.W."/>
        </authorList>
    </citation>
    <scope>NUCLEOTIDE SEQUENCE [LARGE SCALE GENOMIC DNA]</scope>
    <source>
        <strain evidence="8">NRRL Y-2460</strain>
    </source>
</reference>
<protein>
    <recommendedName>
        <fullName evidence="9">Ribosomal RNA-processing protein 14 N-terminal domain-containing protein</fullName>
    </recommendedName>
</protein>
<dbReference type="InterPro" id="IPR007019">
    <property type="entry name" value="SURF6"/>
</dbReference>
<accession>A0A1E4TYN5</accession>
<feature type="domain" description="Ribosomal RNA-processing protein 14/surfeit locus protein 6 C-terminal" evidence="5">
    <location>
        <begin position="223"/>
        <end position="347"/>
    </location>
</feature>
<name>A0A1E4TYN5_PACTA</name>
<feature type="region of interest" description="Disordered" evidence="4">
    <location>
        <begin position="202"/>
        <end position="262"/>
    </location>
</feature>
<dbReference type="InterPro" id="IPR029190">
    <property type="entry name" value="Rrp14/SURF6_C"/>
</dbReference>
<feature type="compositionally biased region" description="Acidic residues" evidence="4">
    <location>
        <begin position="98"/>
        <end position="124"/>
    </location>
</feature>
<evidence type="ECO:0008006" key="9">
    <source>
        <dbReference type="Google" id="ProtNLM"/>
    </source>
</evidence>
<dbReference type="PANTHER" id="PTHR14369:SF0">
    <property type="entry name" value="SURFEIT LOCUS PROTEIN 6"/>
    <property type="match status" value="1"/>
</dbReference>
<dbReference type="Pfam" id="PF15459">
    <property type="entry name" value="RRP14"/>
    <property type="match status" value="1"/>
</dbReference>
<dbReference type="GO" id="GO:0003677">
    <property type="term" value="F:DNA binding"/>
    <property type="evidence" value="ECO:0007669"/>
    <property type="project" value="TreeGrafter"/>
</dbReference>
<organism evidence="7 8">
    <name type="scientific">Pachysolen tannophilus NRRL Y-2460</name>
    <dbReference type="NCBI Taxonomy" id="669874"/>
    <lineage>
        <taxon>Eukaryota</taxon>
        <taxon>Fungi</taxon>
        <taxon>Dikarya</taxon>
        <taxon>Ascomycota</taxon>
        <taxon>Saccharomycotina</taxon>
        <taxon>Pichiomycetes</taxon>
        <taxon>Pachysolenaceae</taxon>
        <taxon>Pachysolen</taxon>
    </lineage>
</organism>
<evidence type="ECO:0000256" key="1">
    <source>
        <dbReference type="ARBA" id="ARBA00004123"/>
    </source>
</evidence>
<dbReference type="Pfam" id="PF04935">
    <property type="entry name" value="SURF6"/>
    <property type="match status" value="1"/>
</dbReference>
<sequence length="347" mass="39789">MSKSLEDRLKTHSSAFDSLLSLIPARYYYDENSENQWKAKKKSKDELKANKKAKLDPSNIEIENSSASDILREREKFAKPVVIPGSKGNGIAVQDDKEQQEEEEEEEEEAGYNSSELEEEEEEENFIKSDHEGITMVFDDEGNEIEKQDESEISTLVSTSTSSSNGSSSKKAKKLSDEEEKLKREKLAKLKEKLSMKISLLKEKRKALGTKVPGAPQSREEILEQRRQKEESKKRKHEEDEKDEEEDDIDDEDQSSEDEEYVNEGGSMLFQNIVFEDGDRITSDLSSLRKKPTKKGPSNNDIRAHLQKLQKEKEKLSQMSDEEKAKFLEKAKWNKAMLNVEGVKLKD</sequence>
<dbReference type="EMBL" id="KV454012">
    <property type="protein sequence ID" value="ODV96872.1"/>
    <property type="molecule type" value="Genomic_DNA"/>
</dbReference>
<dbReference type="OrthoDB" id="444809at2759"/>
<dbReference type="GO" id="GO:0003723">
    <property type="term" value="F:RNA binding"/>
    <property type="evidence" value="ECO:0007669"/>
    <property type="project" value="TreeGrafter"/>
</dbReference>
<proteinExistence type="inferred from homology"/>
<evidence type="ECO:0000313" key="8">
    <source>
        <dbReference type="Proteomes" id="UP000094236"/>
    </source>
</evidence>
<feature type="compositionally biased region" description="Basic and acidic residues" evidence="4">
    <location>
        <begin position="43"/>
        <end position="53"/>
    </location>
</feature>
<dbReference type="InterPro" id="IPR029188">
    <property type="entry name" value="Rrp14_N"/>
</dbReference>
<evidence type="ECO:0000259" key="6">
    <source>
        <dbReference type="Pfam" id="PF15459"/>
    </source>
</evidence>
<feature type="domain" description="Ribosomal RNA-processing protein 14 N-terminal" evidence="6">
    <location>
        <begin position="8"/>
        <end position="57"/>
    </location>
</feature>
<feature type="region of interest" description="Disordered" evidence="4">
    <location>
        <begin position="284"/>
        <end position="303"/>
    </location>
</feature>
<dbReference type="PANTHER" id="PTHR14369">
    <property type="entry name" value="SURFEIT LOCUS PROTEIN 6"/>
    <property type="match status" value="1"/>
</dbReference>
<feature type="region of interest" description="Disordered" evidence="4">
    <location>
        <begin position="34"/>
        <end position="53"/>
    </location>
</feature>
<keyword evidence="3" id="KW-0539">Nucleus</keyword>
<dbReference type="STRING" id="669874.A0A1E4TYN5"/>
<dbReference type="GO" id="GO:0042274">
    <property type="term" value="P:ribosomal small subunit biogenesis"/>
    <property type="evidence" value="ECO:0007669"/>
    <property type="project" value="EnsemblFungi"/>
</dbReference>
<evidence type="ECO:0000259" key="5">
    <source>
        <dbReference type="Pfam" id="PF04935"/>
    </source>
</evidence>
<keyword evidence="8" id="KW-1185">Reference proteome</keyword>
<dbReference type="GO" id="GO:0005730">
    <property type="term" value="C:nucleolus"/>
    <property type="evidence" value="ECO:0007669"/>
    <property type="project" value="EnsemblFungi"/>
</dbReference>
<feature type="region of interest" description="Disordered" evidence="4">
    <location>
        <begin position="81"/>
        <end position="181"/>
    </location>
</feature>
<comment type="similarity">
    <text evidence="2">Belongs to the SURF6 family.</text>
</comment>
<evidence type="ECO:0000256" key="3">
    <source>
        <dbReference type="ARBA" id="ARBA00023242"/>
    </source>
</evidence>
<feature type="compositionally biased region" description="Low complexity" evidence="4">
    <location>
        <begin position="153"/>
        <end position="169"/>
    </location>
</feature>
<feature type="compositionally biased region" description="Acidic residues" evidence="4">
    <location>
        <begin position="240"/>
        <end position="262"/>
    </location>
</feature>
<evidence type="ECO:0000313" key="7">
    <source>
        <dbReference type="EMBL" id="ODV96872.1"/>
    </source>
</evidence>
<dbReference type="AlphaFoldDB" id="A0A1E4TYN5"/>